<dbReference type="EMBL" id="CP013655">
    <property type="protein sequence ID" value="ALS36783.1"/>
    <property type="molecule type" value="Genomic_DNA"/>
</dbReference>
<feature type="domain" description="WxL Interacting Protein host binding" evidence="3">
    <location>
        <begin position="166"/>
        <end position="303"/>
    </location>
</feature>
<keyword evidence="1" id="KW-1133">Transmembrane helix</keyword>
<protein>
    <submittedName>
        <fullName evidence="4">Uncharacterized protein</fullName>
    </submittedName>
</protein>
<dbReference type="STRING" id="118060.ATZ35_06320"/>
<dbReference type="KEGG" id="erx:ATZ35_06320"/>
<dbReference type="Pfam" id="PF06030">
    <property type="entry name" value="WxLIP_PGBD"/>
    <property type="match status" value="1"/>
</dbReference>
<keyword evidence="5" id="KW-1185">Reference proteome</keyword>
<evidence type="ECO:0000313" key="5">
    <source>
        <dbReference type="Proteomes" id="UP000067523"/>
    </source>
</evidence>
<gene>
    <name evidence="4" type="ORF">ATZ35_06320</name>
</gene>
<evidence type="ECO:0000259" key="2">
    <source>
        <dbReference type="Pfam" id="PF06030"/>
    </source>
</evidence>
<organism evidence="4 5">
    <name type="scientific">Enterococcus rotai</name>
    <dbReference type="NCBI Taxonomy" id="118060"/>
    <lineage>
        <taxon>Bacteria</taxon>
        <taxon>Bacillati</taxon>
        <taxon>Bacillota</taxon>
        <taxon>Bacilli</taxon>
        <taxon>Lactobacillales</taxon>
        <taxon>Enterococcaceae</taxon>
        <taxon>Enterococcus</taxon>
    </lineage>
</organism>
<sequence length="342" mass="38809">MRKNHFYPVVVFLIFLFIHPVDGFSAEDVSSVISDFSYEILYPENQKDKTLGYYDLLMKQGEEQQIQLQLNNASNQPMQVAIAISSAKTNGNGVVTFGPNDIKTDASLKHDLAKLMTAPEKVTIAPNDHTVVDFTISVPDEAFDGYIAGGIQLKPIVKEQTSIKKDQVILNKFAFVIGVLLSESEIQYVQPDLQLNDVSLKLKNARYTLFANISNTKSNFAEDLMAKIKIRKKGEKKAFLEVEKEKMRMAPNSMMELPIFLEDQKVTAGEYAADVELKSKNGQSWKWVRNFALSKLEAERINKQKSIQDEVPRNHWWLILGILFIFLVVGGLCFLYFKKISK</sequence>
<evidence type="ECO:0000313" key="4">
    <source>
        <dbReference type="EMBL" id="ALS36783.1"/>
    </source>
</evidence>
<dbReference type="Proteomes" id="UP000067523">
    <property type="component" value="Chromosome"/>
</dbReference>
<keyword evidence="1" id="KW-0812">Transmembrane</keyword>
<feature type="transmembrane region" description="Helical" evidence="1">
    <location>
        <begin position="316"/>
        <end position="337"/>
    </location>
</feature>
<accession>A0A0U2VQU6</accession>
<dbReference type="RefSeq" id="WP_208930003.1">
    <property type="nucleotide sequence ID" value="NZ_CP013655.1"/>
</dbReference>
<feature type="domain" description="WxL Interacting Protein peptidoglycan binding" evidence="2">
    <location>
        <begin position="36"/>
        <end position="154"/>
    </location>
</feature>
<keyword evidence="1" id="KW-0472">Membrane</keyword>
<evidence type="ECO:0000259" key="3">
    <source>
        <dbReference type="Pfam" id="PF11797"/>
    </source>
</evidence>
<dbReference type="InterPro" id="IPR021759">
    <property type="entry name" value="WxLIP_HBD"/>
</dbReference>
<reference evidence="5" key="1">
    <citation type="submission" date="2015-12" db="EMBL/GenBank/DDBJ databases">
        <authorList>
            <person name="Lauer A."/>
            <person name="Humrighouse B."/>
            <person name="Loparev V."/>
            <person name="Shewmaker P.L."/>
            <person name="Whitney A.M."/>
            <person name="McLaughlin R.W."/>
        </authorList>
    </citation>
    <scope>NUCLEOTIDE SEQUENCE [LARGE SCALE GENOMIC DNA]</scope>
    <source>
        <strain evidence="5">LMG 26678</strain>
    </source>
</reference>
<dbReference type="InterPro" id="IPR010317">
    <property type="entry name" value="WxLIP_PGBD"/>
</dbReference>
<dbReference type="AlphaFoldDB" id="A0A0U2VQU6"/>
<proteinExistence type="predicted"/>
<name>A0A0U2VQU6_9ENTE</name>
<evidence type="ECO:0000256" key="1">
    <source>
        <dbReference type="SAM" id="Phobius"/>
    </source>
</evidence>
<dbReference type="Pfam" id="PF11797">
    <property type="entry name" value="WxLIP_HBD"/>
    <property type="match status" value="1"/>
</dbReference>